<evidence type="ECO:0000256" key="6">
    <source>
        <dbReference type="ARBA" id="ARBA00023004"/>
    </source>
</evidence>
<keyword evidence="5" id="KW-0560">Oxidoreductase</keyword>
<feature type="region of interest" description="Disordered" evidence="7">
    <location>
        <begin position="54"/>
        <end position="76"/>
    </location>
</feature>
<keyword evidence="6" id="KW-0408">Iron</keyword>
<name>A0A9N8HF88_9STRA</name>
<evidence type="ECO:0000256" key="2">
    <source>
        <dbReference type="ARBA" id="ARBA00008654"/>
    </source>
</evidence>
<evidence type="ECO:0000313" key="10">
    <source>
        <dbReference type="Proteomes" id="UP001153069"/>
    </source>
</evidence>
<sequence length="635" mass="70821">MPVIGSKISRRVVLPSFTSRGGYRFPRLTQSTTIGVGFGNCRYRTFTAAEEIHEESHDNGNLKRQHPITGPGTGSSIKLASSSSDTVLPALEILQGGSALQISFDLKEQDNTTTQTNIKSIYHAPWLWYADPTYIHPSSGQRLRRWSHFPGWKIQAVELVHHDPTSKAAAATTTITDIDSTSASIPHPPPPPGCMHSIGTVYDDTFRQPQDKQRQFLKVTWDTTTSATTATTTTETGDSDNPVVSYYDWEWLQRCRYDDQARQERAQNTRITQKQALGRHPNCAKIQEIPYAELFPSDGDYRSAKPDTLLRVLHAVAEQGAVLLKESPILESFLHYDPNSAAIDHDDEQGWTHKSAVAKVGRAMSGGSLSHGTLYGDLFHVRSMPHALNIAYTSVPLSPHQDLTYFESKPGMQLLQCVRREQIRGGESVLVDAIAAAEHLRQVAPPELFQTLCRAHATFGKQRPGADMVYHRPHIVLGGSMGQVVAVHWSPPFEGPPLEIPQDALEDYLMAYAAFERLLDDQLFSSSSNQTSSAFLPPDLDAMLHQYACDYTWERALEPGDILVFNNQRMLHGRRGFELLEDANKDEHNVIHRHLAGCYTNIDDTINTYRVLLRQLPNRENLTVRGFGNGSSGSF</sequence>
<evidence type="ECO:0000259" key="8">
    <source>
        <dbReference type="Pfam" id="PF02668"/>
    </source>
</evidence>
<protein>
    <submittedName>
        <fullName evidence="9">Gamma-butyrobetaine dioxygenase</fullName>
    </submittedName>
</protein>
<reference evidence="9" key="1">
    <citation type="submission" date="2020-06" db="EMBL/GenBank/DDBJ databases">
        <authorList>
            <consortium name="Plant Systems Biology data submission"/>
        </authorList>
    </citation>
    <scope>NUCLEOTIDE SEQUENCE</scope>
    <source>
        <strain evidence="9">D6</strain>
    </source>
</reference>
<dbReference type="Proteomes" id="UP001153069">
    <property type="component" value="Unassembled WGS sequence"/>
</dbReference>
<evidence type="ECO:0000256" key="1">
    <source>
        <dbReference type="ARBA" id="ARBA00001954"/>
    </source>
</evidence>
<dbReference type="PANTHER" id="PTHR10696:SF25">
    <property type="entry name" value="OXIDOREDUCTASE AIM17-RELATED"/>
    <property type="match status" value="1"/>
</dbReference>
<keyword evidence="4 9" id="KW-0223">Dioxygenase</keyword>
<dbReference type="GO" id="GO:0046872">
    <property type="term" value="F:metal ion binding"/>
    <property type="evidence" value="ECO:0007669"/>
    <property type="project" value="UniProtKB-KW"/>
</dbReference>
<dbReference type="GO" id="GO:0005739">
    <property type="term" value="C:mitochondrion"/>
    <property type="evidence" value="ECO:0007669"/>
    <property type="project" value="TreeGrafter"/>
</dbReference>
<accession>A0A9N8HF88</accession>
<dbReference type="InterPro" id="IPR003819">
    <property type="entry name" value="TauD/TfdA-like"/>
</dbReference>
<evidence type="ECO:0000256" key="5">
    <source>
        <dbReference type="ARBA" id="ARBA00023002"/>
    </source>
</evidence>
<feature type="domain" description="TauD/TfdA-like" evidence="8">
    <location>
        <begin position="366"/>
        <end position="599"/>
    </location>
</feature>
<dbReference type="SUPFAM" id="SSF51197">
    <property type="entry name" value="Clavaminate synthase-like"/>
    <property type="match status" value="1"/>
</dbReference>
<proteinExistence type="inferred from homology"/>
<dbReference type="AlphaFoldDB" id="A0A9N8HF88"/>
<comment type="cofactor">
    <cofactor evidence="1">
        <name>Fe(2+)</name>
        <dbReference type="ChEBI" id="CHEBI:29033"/>
    </cofactor>
</comment>
<dbReference type="InterPro" id="IPR050411">
    <property type="entry name" value="AlphaKG_dependent_hydroxylases"/>
</dbReference>
<dbReference type="Pfam" id="PF02668">
    <property type="entry name" value="TauD"/>
    <property type="match status" value="1"/>
</dbReference>
<dbReference type="Gene3D" id="3.60.130.10">
    <property type="entry name" value="Clavaminate synthase-like"/>
    <property type="match status" value="1"/>
</dbReference>
<dbReference type="GO" id="GO:0051213">
    <property type="term" value="F:dioxygenase activity"/>
    <property type="evidence" value="ECO:0007669"/>
    <property type="project" value="UniProtKB-KW"/>
</dbReference>
<organism evidence="9 10">
    <name type="scientific">Seminavis robusta</name>
    <dbReference type="NCBI Taxonomy" id="568900"/>
    <lineage>
        <taxon>Eukaryota</taxon>
        <taxon>Sar</taxon>
        <taxon>Stramenopiles</taxon>
        <taxon>Ochrophyta</taxon>
        <taxon>Bacillariophyta</taxon>
        <taxon>Bacillariophyceae</taxon>
        <taxon>Bacillariophycidae</taxon>
        <taxon>Naviculales</taxon>
        <taxon>Naviculaceae</taxon>
        <taxon>Seminavis</taxon>
    </lineage>
</organism>
<keyword evidence="3" id="KW-0479">Metal-binding</keyword>
<dbReference type="EMBL" id="CAICTM010000423">
    <property type="protein sequence ID" value="CAB9510160.1"/>
    <property type="molecule type" value="Genomic_DNA"/>
</dbReference>
<dbReference type="OrthoDB" id="406634at2759"/>
<keyword evidence="10" id="KW-1185">Reference proteome</keyword>
<dbReference type="InterPro" id="IPR042098">
    <property type="entry name" value="TauD-like_sf"/>
</dbReference>
<gene>
    <name evidence="9" type="ORF">SEMRO_424_G139880.1</name>
</gene>
<evidence type="ECO:0000256" key="7">
    <source>
        <dbReference type="SAM" id="MobiDB-lite"/>
    </source>
</evidence>
<comment type="caution">
    <text evidence="9">The sequence shown here is derived from an EMBL/GenBank/DDBJ whole genome shotgun (WGS) entry which is preliminary data.</text>
</comment>
<evidence type="ECO:0000313" key="9">
    <source>
        <dbReference type="EMBL" id="CAB9510160.1"/>
    </source>
</evidence>
<evidence type="ECO:0000256" key="4">
    <source>
        <dbReference type="ARBA" id="ARBA00022964"/>
    </source>
</evidence>
<evidence type="ECO:0000256" key="3">
    <source>
        <dbReference type="ARBA" id="ARBA00022723"/>
    </source>
</evidence>
<dbReference type="GO" id="GO:0045329">
    <property type="term" value="P:carnitine biosynthetic process"/>
    <property type="evidence" value="ECO:0007669"/>
    <property type="project" value="TreeGrafter"/>
</dbReference>
<dbReference type="PANTHER" id="PTHR10696">
    <property type="entry name" value="GAMMA-BUTYROBETAINE HYDROXYLASE-RELATED"/>
    <property type="match status" value="1"/>
</dbReference>
<comment type="similarity">
    <text evidence="2">Belongs to the gamma-BBH/TMLD family.</text>
</comment>